<comment type="caution">
    <text evidence="6">The sequence shown here is derived from an EMBL/GenBank/DDBJ whole genome shotgun (WGS) entry which is preliminary data.</text>
</comment>
<dbReference type="GO" id="GO:0052689">
    <property type="term" value="F:carboxylic ester hydrolase activity"/>
    <property type="evidence" value="ECO:0007669"/>
    <property type="project" value="UniProtKB-KW"/>
</dbReference>
<feature type="signal peptide" evidence="4">
    <location>
        <begin position="1"/>
        <end position="30"/>
    </location>
</feature>
<feature type="compositionally biased region" description="Basic and acidic residues" evidence="3">
    <location>
        <begin position="714"/>
        <end position="723"/>
    </location>
</feature>
<dbReference type="AlphaFoldDB" id="A0A8J2PQ96"/>
<dbReference type="InterPro" id="IPR019819">
    <property type="entry name" value="Carboxylesterase_B_CS"/>
</dbReference>
<evidence type="ECO:0000313" key="6">
    <source>
        <dbReference type="EMBL" id="CAG7832230.1"/>
    </source>
</evidence>
<evidence type="ECO:0000256" key="3">
    <source>
        <dbReference type="SAM" id="MobiDB-lite"/>
    </source>
</evidence>
<feature type="domain" description="Carboxylesterase type B" evidence="5">
    <location>
        <begin position="34"/>
        <end position="520"/>
    </location>
</feature>
<evidence type="ECO:0000313" key="7">
    <source>
        <dbReference type="Proteomes" id="UP000708208"/>
    </source>
</evidence>
<gene>
    <name evidence="6" type="ORF">AFUS01_LOCUS41919</name>
</gene>
<dbReference type="Proteomes" id="UP000708208">
    <property type="component" value="Unassembled WGS sequence"/>
</dbReference>
<evidence type="ECO:0000256" key="4">
    <source>
        <dbReference type="SAM" id="SignalP"/>
    </source>
</evidence>
<dbReference type="OrthoDB" id="408631at2759"/>
<dbReference type="InterPro" id="IPR002018">
    <property type="entry name" value="CarbesteraseB"/>
</dbReference>
<dbReference type="PANTHER" id="PTHR11559">
    <property type="entry name" value="CARBOXYLESTERASE"/>
    <property type="match status" value="1"/>
</dbReference>
<keyword evidence="4" id="KW-0732">Signal</keyword>
<sequence>MVKAANEIMMSNSFLKFLTLFISTSVFIDAAPDDPHVWIENGEIIGRWQESRGGRRFASFEGIPYAKAPLRFQAPVKPENWTDAWNATYPRSFCPQFEELTYIYYDDTEDCLFLNVFVPLVERQTPFPVMFWIHGGGYTYGAGSVMGPRYFMDEDVILVTINYRLGVFGFLNTKSNLVSGNMAFKDMIIALKWVQTNIHSFGGSPGDVTIMGESAGGGAVHNLLLSPAGRGLFHKVIAQSGTAISPWNYNGARGEVFQDLAHRLNCKGETEQVLLDCLREKPILDILQLRNEKNYSCGPSIDPHPDKGDYSVFPLPMEELAEVGPPLPLILGYNKREGIGFAARYLEDAEILRSLNENWYPVAPDLLKYDHLVQPGDSLDRVSDSIRKYYLPKELSNNEESLTGLATLVGDLFFIQSTRDAAVLQAKTGARVYPYIFSYLGKFSLASVSNVSTDGPVHADDLQYLFQSLLQPILNWPDLEPGSKDEGFSKKLVALWASFAAKGTPNPTPWGTDWPPISTKDIHPGKDSSFNWYILQDNSFLTKESQDLLKRMDFWNQVFTPPLQSSKSDSDNSEGSTFPKMVVIMSSIILIVVLFNIVRTQHHSERNSYCVGLVDFSVDVVKLIRKCKMAVEAKSCEIPGGQELKPDDQKQKNESEQVSNDVESRSPQSPDLSDLMGKESKNACFETDVSLGGTVLTPDDSNRMLGDSDLIHKDADVTPKDLDNSLEDPDLTPKDSDNSLEDPDLTPKDSDNSLEDPENSSKDPDVTSTGHKNLDSTPRGPEANVVRQESTSALQLDLRKRRKPLLREELWNNSPQPECREEVTALDLSNDGTDINYEALTLAIIQDIQNLPNSGRMELRQESGQRTYGPPIDWQGPAPPKGTSVTNVPFLGINSPKLRSALFRSEVCLSAYLHYLHDKTLETKTSGSSVMIILLPFPASGTIYRISIHPLLVDNLSVNYMRCSGAVRRNLSANSAVLPVAKL</sequence>
<reference evidence="6" key="1">
    <citation type="submission" date="2021-06" db="EMBL/GenBank/DDBJ databases">
        <authorList>
            <person name="Hodson N. C."/>
            <person name="Mongue J. A."/>
            <person name="Jaron S. K."/>
        </authorList>
    </citation>
    <scope>NUCLEOTIDE SEQUENCE</scope>
</reference>
<dbReference type="EMBL" id="CAJVCH010563986">
    <property type="protein sequence ID" value="CAG7832230.1"/>
    <property type="molecule type" value="Genomic_DNA"/>
</dbReference>
<evidence type="ECO:0000256" key="2">
    <source>
        <dbReference type="ARBA" id="ARBA00023180"/>
    </source>
</evidence>
<feature type="compositionally biased region" description="Basic and acidic residues" evidence="3">
    <location>
        <begin position="644"/>
        <end position="655"/>
    </location>
</feature>
<dbReference type="PROSITE" id="PS00941">
    <property type="entry name" value="CARBOXYLESTERASE_B_2"/>
    <property type="match status" value="1"/>
</dbReference>
<feature type="chain" id="PRO_5035156079" description="Carboxylesterase type B domain-containing protein" evidence="4">
    <location>
        <begin position="31"/>
        <end position="983"/>
    </location>
</feature>
<accession>A0A8J2PQ96</accession>
<keyword evidence="1" id="KW-0719">Serine esterase</keyword>
<proteinExistence type="predicted"/>
<keyword evidence="2" id="KW-0325">Glycoprotein</keyword>
<name>A0A8J2PQ96_9HEXA</name>
<dbReference type="InterPro" id="IPR019826">
    <property type="entry name" value="Carboxylesterase_B_AS"/>
</dbReference>
<dbReference type="PROSITE" id="PS00122">
    <property type="entry name" value="CARBOXYLESTERASE_B_1"/>
    <property type="match status" value="1"/>
</dbReference>
<keyword evidence="7" id="KW-1185">Reference proteome</keyword>
<evidence type="ECO:0000259" key="5">
    <source>
        <dbReference type="Pfam" id="PF00135"/>
    </source>
</evidence>
<feature type="compositionally biased region" description="Polar residues" evidence="3">
    <location>
        <begin position="656"/>
        <end position="671"/>
    </location>
</feature>
<evidence type="ECO:0000256" key="1">
    <source>
        <dbReference type="ARBA" id="ARBA00022487"/>
    </source>
</evidence>
<protein>
    <recommendedName>
        <fullName evidence="5">Carboxylesterase type B domain-containing protein</fullName>
    </recommendedName>
</protein>
<feature type="region of interest" description="Disordered" evidence="3">
    <location>
        <begin position="714"/>
        <end position="792"/>
    </location>
</feature>
<dbReference type="InterPro" id="IPR050309">
    <property type="entry name" value="Type-B_Carboxylest/Lipase"/>
</dbReference>
<keyword evidence="1" id="KW-0378">Hydrolase</keyword>
<organism evidence="6 7">
    <name type="scientific">Allacma fusca</name>
    <dbReference type="NCBI Taxonomy" id="39272"/>
    <lineage>
        <taxon>Eukaryota</taxon>
        <taxon>Metazoa</taxon>
        <taxon>Ecdysozoa</taxon>
        <taxon>Arthropoda</taxon>
        <taxon>Hexapoda</taxon>
        <taxon>Collembola</taxon>
        <taxon>Symphypleona</taxon>
        <taxon>Sminthuridae</taxon>
        <taxon>Allacma</taxon>
    </lineage>
</organism>
<feature type="region of interest" description="Disordered" evidence="3">
    <location>
        <begin position="639"/>
        <end position="676"/>
    </location>
</feature>
<dbReference type="Pfam" id="PF00135">
    <property type="entry name" value="COesterase"/>
    <property type="match status" value="1"/>
</dbReference>